<keyword evidence="2" id="KW-1185">Reference proteome</keyword>
<evidence type="ECO:0000313" key="2">
    <source>
        <dbReference type="Proteomes" id="UP000029925"/>
    </source>
</evidence>
<sequence>MRAESNYDFSSKAPYDDNSIMCKNGDNKYPFKSLNTEISCEADVSFYNNEWSIHAPYGILGEGGIKVTSQEEVDAWVATIREACALKVAQRDKMLEAFFKHKLCKKVSFD</sequence>
<dbReference type="STRING" id="76936.BN2458_PEG0270"/>
<protein>
    <submittedName>
        <fullName evidence="1">Uncharacterized protein</fullName>
    </submittedName>
</protein>
<dbReference type="Proteomes" id="UP000029925">
    <property type="component" value="Unassembled WGS sequence"/>
</dbReference>
<comment type="caution">
    <text evidence="1">The sequence shown here is derived from an EMBL/GenBank/DDBJ whole genome shotgun (WGS) entry which is preliminary data.</text>
</comment>
<organism evidence="1 2">
    <name type="scientific">Helicobacter typhlonius</name>
    <dbReference type="NCBI Taxonomy" id="76936"/>
    <lineage>
        <taxon>Bacteria</taxon>
        <taxon>Pseudomonadati</taxon>
        <taxon>Campylobacterota</taxon>
        <taxon>Epsilonproteobacteria</taxon>
        <taxon>Campylobacterales</taxon>
        <taxon>Helicobacteraceae</taxon>
        <taxon>Helicobacter</taxon>
    </lineage>
</organism>
<dbReference type="EMBL" id="JRPF02000006">
    <property type="protein sequence ID" value="TLD78366.1"/>
    <property type="molecule type" value="Genomic_DNA"/>
</dbReference>
<gene>
    <name evidence="1" type="ORF">LS75_006230</name>
</gene>
<dbReference type="GeneID" id="78150604"/>
<reference evidence="1 2" key="1">
    <citation type="journal article" date="2014" name="Genome Announc.">
        <title>Draft genome sequences of eight enterohepatic helicobacter species isolated from both laboratory and wild rodents.</title>
        <authorList>
            <person name="Sheh A."/>
            <person name="Shen Z."/>
            <person name="Fox J.G."/>
        </authorList>
    </citation>
    <scope>NUCLEOTIDE SEQUENCE [LARGE SCALE GENOMIC DNA]</scope>
    <source>
        <strain evidence="1 2">MIT 98-6810</strain>
    </source>
</reference>
<dbReference type="RefSeq" id="WP_138117646.1">
    <property type="nucleotide sequence ID" value="NZ_CAMTKE010000006.1"/>
</dbReference>
<dbReference type="AlphaFoldDB" id="A0A4U8RYP9"/>
<evidence type="ECO:0000313" key="1">
    <source>
        <dbReference type="EMBL" id="TLD78366.1"/>
    </source>
</evidence>
<proteinExistence type="predicted"/>
<name>A0A4U8RYP9_9HELI</name>
<accession>A0A4U8RYP9</accession>